<accession>A0AAD9MYN6</accession>
<sequence length="68" mass="7404">MPNIRSDPGYVLRGWVTTFNGLHLLLRIHHIRASYDVSSNRRVPAGGERSSNAADPAAASTSSVTRRS</sequence>
<organism evidence="2 3">
    <name type="scientific">Paralvinella palmiformis</name>
    <dbReference type="NCBI Taxonomy" id="53620"/>
    <lineage>
        <taxon>Eukaryota</taxon>
        <taxon>Metazoa</taxon>
        <taxon>Spiralia</taxon>
        <taxon>Lophotrochozoa</taxon>
        <taxon>Annelida</taxon>
        <taxon>Polychaeta</taxon>
        <taxon>Sedentaria</taxon>
        <taxon>Canalipalpata</taxon>
        <taxon>Terebellida</taxon>
        <taxon>Terebelliformia</taxon>
        <taxon>Alvinellidae</taxon>
        <taxon>Paralvinella</taxon>
    </lineage>
</organism>
<evidence type="ECO:0000313" key="3">
    <source>
        <dbReference type="Proteomes" id="UP001208570"/>
    </source>
</evidence>
<dbReference type="Proteomes" id="UP001208570">
    <property type="component" value="Unassembled WGS sequence"/>
</dbReference>
<feature type="region of interest" description="Disordered" evidence="1">
    <location>
        <begin position="37"/>
        <end position="68"/>
    </location>
</feature>
<reference evidence="2" key="1">
    <citation type="journal article" date="2023" name="Mol. Biol. Evol.">
        <title>Third-Generation Sequencing Reveals the Adaptive Role of the Epigenome in Three Deep-Sea Polychaetes.</title>
        <authorList>
            <person name="Perez M."/>
            <person name="Aroh O."/>
            <person name="Sun Y."/>
            <person name="Lan Y."/>
            <person name="Juniper S.K."/>
            <person name="Young C.R."/>
            <person name="Angers B."/>
            <person name="Qian P.Y."/>
        </authorList>
    </citation>
    <scope>NUCLEOTIDE SEQUENCE</scope>
    <source>
        <strain evidence="2">P08H-3</strain>
    </source>
</reference>
<proteinExistence type="predicted"/>
<feature type="compositionally biased region" description="Low complexity" evidence="1">
    <location>
        <begin position="57"/>
        <end position="68"/>
    </location>
</feature>
<dbReference type="AlphaFoldDB" id="A0AAD9MYN6"/>
<gene>
    <name evidence="2" type="ORF">LSH36_469g01030</name>
</gene>
<name>A0AAD9MYN6_9ANNE</name>
<keyword evidence="3" id="KW-1185">Reference proteome</keyword>
<comment type="caution">
    <text evidence="2">The sequence shown here is derived from an EMBL/GenBank/DDBJ whole genome shotgun (WGS) entry which is preliminary data.</text>
</comment>
<evidence type="ECO:0000313" key="2">
    <source>
        <dbReference type="EMBL" id="KAK2149063.1"/>
    </source>
</evidence>
<protein>
    <submittedName>
        <fullName evidence="2">Uncharacterized protein</fullName>
    </submittedName>
</protein>
<evidence type="ECO:0000256" key="1">
    <source>
        <dbReference type="SAM" id="MobiDB-lite"/>
    </source>
</evidence>
<dbReference type="EMBL" id="JAODUP010000469">
    <property type="protein sequence ID" value="KAK2149063.1"/>
    <property type="molecule type" value="Genomic_DNA"/>
</dbReference>